<evidence type="ECO:0000313" key="5">
    <source>
        <dbReference type="Proteomes" id="UP000198680"/>
    </source>
</evidence>
<reference evidence="5" key="1">
    <citation type="submission" date="2016-10" db="EMBL/GenBank/DDBJ databases">
        <authorList>
            <person name="Varghese N."/>
            <person name="Submissions S."/>
        </authorList>
    </citation>
    <scope>NUCLEOTIDE SEQUENCE [LARGE SCALE GENOMIC DNA]</scope>
    <source>
        <strain evidence="5">DSM 45419</strain>
    </source>
</reference>
<feature type="region of interest" description="Disordered" evidence="2">
    <location>
        <begin position="398"/>
        <end position="430"/>
    </location>
</feature>
<dbReference type="Pfam" id="PF01266">
    <property type="entry name" value="DAO"/>
    <property type="match status" value="1"/>
</dbReference>
<protein>
    <submittedName>
        <fullName evidence="4">D-amino-acid dehydrogenase</fullName>
    </submittedName>
</protein>
<dbReference type="PANTHER" id="PTHR13847:SF289">
    <property type="entry name" value="GLYCINE OXIDASE"/>
    <property type="match status" value="1"/>
</dbReference>
<sequence length="430" mass="46376">MEIVVVGGGIVGLGSAYELVRDGHDVTVLDAGALGAGASHGNAAKITMAEATPVPAPGMVLQGLKWMLKADSPLFVRPSLSPPFVRFMVTMARHCNEGDFRRSLQVHLEMASTCGEVLDEWADDGLSFEMHRRGVLLVYEERESFEHRVALNDAFAPFGMVPELLDADALHDREPCLSERARHALFFPDDRQVEPDSLTGALAKRLRELGAQLREHTRVLDFEQAGDRATAVVTDAGRFECDQVVLATGVWTGVLAAKLGPALPIGPGKGYSVDYFPSPVPLNTPLTFEDAHVAVTPLDGRLRLAGTMEFAGLDLGVNARRVAAVKQAAARGFRNWDEDTPHAEPWAGLRPMTADGLPIVGRLRPEGNVLVASGHGMLGLTLAPSTAKTVRDLARDVAAGRPSPLTPYGPERFLRSSRRRARRAGAPIRD</sequence>
<evidence type="ECO:0000256" key="1">
    <source>
        <dbReference type="ARBA" id="ARBA00023002"/>
    </source>
</evidence>
<dbReference type="RefSeq" id="WP_091214034.1">
    <property type="nucleotide sequence ID" value="NZ_FNHE01000002.1"/>
</dbReference>
<dbReference type="SUPFAM" id="SSF54373">
    <property type="entry name" value="FAD-linked reductases, C-terminal domain"/>
    <property type="match status" value="1"/>
</dbReference>
<evidence type="ECO:0000313" key="4">
    <source>
        <dbReference type="EMBL" id="SDL76923.1"/>
    </source>
</evidence>
<dbReference type="AlphaFoldDB" id="A0A1G9MS40"/>
<evidence type="ECO:0000259" key="3">
    <source>
        <dbReference type="Pfam" id="PF01266"/>
    </source>
</evidence>
<keyword evidence="1" id="KW-0560">Oxidoreductase</keyword>
<dbReference type="STRING" id="1137991.SAMN05660642_00751"/>
<dbReference type="InterPro" id="IPR006076">
    <property type="entry name" value="FAD-dep_OxRdtase"/>
</dbReference>
<keyword evidence="5" id="KW-1185">Reference proteome</keyword>
<accession>A0A1G9MS40</accession>
<dbReference type="InterPro" id="IPR036188">
    <property type="entry name" value="FAD/NAD-bd_sf"/>
</dbReference>
<gene>
    <name evidence="4" type="ORF">SAMN05660642_00751</name>
</gene>
<organism evidence="4 5">
    <name type="scientific">Geodermatophilus siccatus</name>
    <dbReference type="NCBI Taxonomy" id="1137991"/>
    <lineage>
        <taxon>Bacteria</taxon>
        <taxon>Bacillati</taxon>
        <taxon>Actinomycetota</taxon>
        <taxon>Actinomycetes</taxon>
        <taxon>Geodermatophilales</taxon>
        <taxon>Geodermatophilaceae</taxon>
        <taxon>Geodermatophilus</taxon>
    </lineage>
</organism>
<name>A0A1G9MS40_9ACTN</name>
<dbReference type="SUPFAM" id="SSF51905">
    <property type="entry name" value="FAD/NAD(P)-binding domain"/>
    <property type="match status" value="1"/>
</dbReference>
<feature type="domain" description="FAD dependent oxidoreductase" evidence="3">
    <location>
        <begin position="3"/>
        <end position="393"/>
    </location>
</feature>
<dbReference type="EMBL" id="FNHE01000002">
    <property type="protein sequence ID" value="SDL76923.1"/>
    <property type="molecule type" value="Genomic_DNA"/>
</dbReference>
<proteinExistence type="predicted"/>
<dbReference type="OrthoDB" id="9806257at2"/>
<dbReference type="Gene3D" id="3.30.9.10">
    <property type="entry name" value="D-Amino Acid Oxidase, subunit A, domain 2"/>
    <property type="match status" value="1"/>
</dbReference>
<evidence type="ECO:0000256" key="2">
    <source>
        <dbReference type="SAM" id="MobiDB-lite"/>
    </source>
</evidence>
<dbReference type="Gene3D" id="3.50.50.60">
    <property type="entry name" value="FAD/NAD(P)-binding domain"/>
    <property type="match status" value="2"/>
</dbReference>
<dbReference type="PANTHER" id="PTHR13847">
    <property type="entry name" value="SARCOSINE DEHYDROGENASE-RELATED"/>
    <property type="match status" value="1"/>
</dbReference>
<dbReference type="GO" id="GO:0005737">
    <property type="term" value="C:cytoplasm"/>
    <property type="evidence" value="ECO:0007669"/>
    <property type="project" value="TreeGrafter"/>
</dbReference>
<dbReference type="GO" id="GO:0016491">
    <property type="term" value="F:oxidoreductase activity"/>
    <property type="evidence" value="ECO:0007669"/>
    <property type="project" value="UniProtKB-KW"/>
</dbReference>
<dbReference type="Proteomes" id="UP000198680">
    <property type="component" value="Unassembled WGS sequence"/>
</dbReference>